<organism evidence="1 2">
    <name type="scientific">Flavobacterium azizsancarii</name>
    <dbReference type="NCBI Taxonomy" id="2961580"/>
    <lineage>
        <taxon>Bacteria</taxon>
        <taxon>Pseudomonadati</taxon>
        <taxon>Bacteroidota</taxon>
        <taxon>Flavobacteriia</taxon>
        <taxon>Flavobacteriales</taxon>
        <taxon>Flavobacteriaceae</taxon>
        <taxon>Flavobacterium</taxon>
    </lineage>
</organism>
<comment type="caution">
    <text evidence="1">The sequence shown here is derived from an EMBL/GenBank/DDBJ whole genome shotgun (WGS) entry which is preliminary data.</text>
</comment>
<gene>
    <name evidence="1" type="ORF">NJT12_14790</name>
</gene>
<evidence type="ECO:0000313" key="2">
    <source>
        <dbReference type="Proteomes" id="UP001212170"/>
    </source>
</evidence>
<name>A0ABT4WEA2_9FLAO</name>
<sequence>MGTHHLYEYDVHDNLTKTTDRTYEYKYDEQGNWIERIENYRNEVFQKTIREFTYFPRDLHLV</sequence>
<keyword evidence="2" id="KW-1185">Reference proteome</keyword>
<protein>
    <recommendedName>
        <fullName evidence="3">YD repeat-containing protein</fullName>
    </recommendedName>
</protein>
<evidence type="ECO:0008006" key="3">
    <source>
        <dbReference type="Google" id="ProtNLM"/>
    </source>
</evidence>
<dbReference type="RefSeq" id="WP_271336692.1">
    <property type="nucleotide sequence ID" value="NZ_JAMZNK010000024.1"/>
</dbReference>
<proteinExistence type="predicted"/>
<accession>A0ABT4WEA2</accession>
<evidence type="ECO:0000313" key="1">
    <source>
        <dbReference type="EMBL" id="MDA6070881.1"/>
    </source>
</evidence>
<reference evidence="1 2" key="1">
    <citation type="journal article" date="2023" name="Chemosphere">
        <title>Whole genome analysis of Flavobacterium aziz-sancarii sp. nov., isolated from Ardley Island (Antarctica), revealed a rich resistome and bioremediation potential.</title>
        <authorList>
            <person name="Otur C."/>
            <person name="Okay S."/>
            <person name="Kurt-Kizildogan A."/>
        </authorList>
    </citation>
    <scope>NUCLEOTIDE SEQUENCE [LARGE SCALE GENOMIC DNA]</scope>
    <source>
        <strain evidence="1 2">AC</strain>
    </source>
</reference>
<dbReference type="EMBL" id="JAMZNK010000024">
    <property type="protein sequence ID" value="MDA6070881.1"/>
    <property type="molecule type" value="Genomic_DNA"/>
</dbReference>
<dbReference type="Proteomes" id="UP001212170">
    <property type="component" value="Unassembled WGS sequence"/>
</dbReference>